<evidence type="ECO:0000313" key="2">
    <source>
        <dbReference type="EMBL" id="KAF7435686.1"/>
    </source>
</evidence>
<dbReference type="Proteomes" id="UP000600918">
    <property type="component" value="Unassembled WGS sequence"/>
</dbReference>
<reference evidence="2" key="1">
    <citation type="journal article" date="2020" name="G3 (Bethesda)">
        <title>High-Quality Assemblies for Three Invasive Social Wasps from the &lt;i&gt;Vespula&lt;/i&gt; Genus.</title>
        <authorList>
            <person name="Harrop T.W.R."/>
            <person name="Guhlin J."/>
            <person name="McLaughlin G.M."/>
            <person name="Permina E."/>
            <person name="Stockwell P."/>
            <person name="Gilligan J."/>
            <person name="Le Lec M.F."/>
            <person name="Gruber M.A.M."/>
            <person name="Quinn O."/>
            <person name="Lovegrove M."/>
            <person name="Duncan E.J."/>
            <person name="Remnant E.J."/>
            <person name="Van Eeckhoven J."/>
            <person name="Graham B."/>
            <person name="Knapp R.A."/>
            <person name="Langford K.W."/>
            <person name="Kronenberg Z."/>
            <person name="Press M.O."/>
            <person name="Eacker S.M."/>
            <person name="Wilson-Rankin E.E."/>
            <person name="Purcell J."/>
            <person name="Lester P.J."/>
            <person name="Dearden P.K."/>
        </authorList>
    </citation>
    <scope>NUCLEOTIDE SEQUENCE</scope>
    <source>
        <strain evidence="2">Volc-1</strain>
    </source>
</reference>
<dbReference type="AlphaFoldDB" id="A0A834PCN9"/>
<evidence type="ECO:0000313" key="3">
    <source>
        <dbReference type="Proteomes" id="UP000600918"/>
    </source>
</evidence>
<feature type="region of interest" description="Disordered" evidence="1">
    <location>
        <begin position="42"/>
        <end position="81"/>
    </location>
</feature>
<evidence type="ECO:0000256" key="1">
    <source>
        <dbReference type="SAM" id="MobiDB-lite"/>
    </source>
</evidence>
<feature type="compositionally biased region" description="Polar residues" evidence="1">
    <location>
        <begin position="68"/>
        <end position="78"/>
    </location>
</feature>
<dbReference type="EMBL" id="JACSDY010000002">
    <property type="protein sequence ID" value="KAF7435686.1"/>
    <property type="molecule type" value="Genomic_DNA"/>
</dbReference>
<accession>A0A834PCN9</accession>
<sequence>MKFIRGSERLKDFLLSIGAQRANLQKGSWPEGKACLRNARDFCHGDENDKDNDDNDDNNSDDYDEDGSLTTTPSSYTPGITWLSVHPPPPILGNMSTSEASDILNYERCNNL</sequence>
<organism evidence="2 3">
    <name type="scientific">Vespula pensylvanica</name>
    <name type="common">Western yellow jacket</name>
    <name type="synonym">Wasp</name>
    <dbReference type="NCBI Taxonomy" id="30213"/>
    <lineage>
        <taxon>Eukaryota</taxon>
        <taxon>Metazoa</taxon>
        <taxon>Ecdysozoa</taxon>
        <taxon>Arthropoda</taxon>
        <taxon>Hexapoda</taxon>
        <taxon>Insecta</taxon>
        <taxon>Pterygota</taxon>
        <taxon>Neoptera</taxon>
        <taxon>Endopterygota</taxon>
        <taxon>Hymenoptera</taxon>
        <taxon>Apocrita</taxon>
        <taxon>Aculeata</taxon>
        <taxon>Vespoidea</taxon>
        <taxon>Vespidae</taxon>
        <taxon>Vespinae</taxon>
        <taxon>Vespula</taxon>
    </lineage>
</organism>
<keyword evidence="3" id="KW-1185">Reference proteome</keyword>
<proteinExistence type="predicted"/>
<protein>
    <submittedName>
        <fullName evidence="2">Uncharacterized protein</fullName>
    </submittedName>
</protein>
<name>A0A834PCN9_VESPE</name>
<comment type="caution">
    <text evidence="2">The sequence shown here is derived from an EMBL/GenBank/DDBJ whole genome shotgun (WGS) entry which is preliminary data.</text>
</comment>
<gene>
    <name evidence="2" type="ORF">H0235_003877</name>
</gene>
<feature type="compositionally biased region" description="Acidic residues" evidence="1">
    <location>
        <begin position="48"/>
        <end position="67"/>
    </location>
</feature>